<feature type="compositionally biased region" description="Basic and acidic residues" evidence="1">
    <location>
        <begin position="62"/>
        <end position="82"/>
    </location>
</feature>
<dbReference type="EMBL" id="JAOUSE010000001">
    <property type="protein sequence ID" value="MCU9592934.1"/>
    <property type="molecule type" value="Genomic_DNA"/>
</dbReference>
<dbReference type="InterPro" id="IPR009988">
    <property type="entry name" value="DUF1510"/>
</dbReference>
<keyword evidence="2" id="KW-1133">Transmembrane helix</keyword>
<evidence type="ECO:0000313" key="5">
    <source>
        <dbReference type="Proteomes" id="UP001208656"/>
    </source>
</evidence>
<protein>
    <submittedName>
        <fullName evidence="4">DUF1510 family protein</fullName>
    </submittedName>
</protein>
<feature type="domain" description="DUF1510" evidence="3">
    <location>
        <begin position="146"/>
        <end position="238"/>
    </location>
</feature>
<keyword evidence="2" id="KW-0812">Transmembrane</keyword>
<reference evidence="4 5" key="1">
    <citation type="submission" date="2022-10" db="EMBL/GenBank/DDBJ databases">
        <title>Description of Fervidibacillus gen. nov. in the family Fervidibacillaceae fam. nov. with two species, Fervidibacillus albus sp. nov., and Fervidibacillus halotolerans sp. nov., isolated from tidal flat sediments.</title>
        <authorList>
            <person name="Kwon K.K."/>
            <person name="Yang S.-H."/>
        </authorList>
    </citation>
    <scope>NUCLEOTIDE SEQUENCE [LARGE SCALE GENOMIC DNA]</scope>
    <source>
        <strain evidence="4 5">DSM 23332</strain>
    </source>
</reference>
<keyword evidence="2" id="KW-0472">Membrane</keyword>
<dbReference type="Pfam" id="PF07423">
    <property type="entry name" value="DUF1510"/>
    <property type="match status" value="1"/>
</dbReference>
<sequence>MANQKQSSRKSRIEKHAKKKKENFILNILIGVVFILVIIVGANILLNNDTKATVNENQSEQKATEKENADDKADKNESKESSESEDTEADSSSEPTDENANATEDEKTEDEKTEDVTEDQESEEDEEENEIIYGQSEDPNVDQVMINQNWKPIGTVQTGDHISSYDKGTTDREEMEKAMEYATGVSVDNMIVWWVGNGGKPNENVVGTISNKDKSQIYRVYMDWVDGQGWKPTKVEKLKSIDR</sequence>
<evidence type="ECO:0000256" key="2">
    <source>
        <dbReference type="SAM" id="Phobius"/>
    </source>
</evidence>
<feature type="region of interest" description="Disordered" evidence="1">
    <location>
        <begin position="54"/>
        <end position="140"/>
    </location>
</feature>
<evidence type="ECO:0000256" key="1">
    <source>
        <dbReference type="SAM" id="MobiDB-lite"/>
    </source>
</evidence>
<dbReference type="Proteomes" id="UP001208656">
    <property type="component" value="Unassembled WGS sequence"/>
</dbReference>
<feature type="compositionally biased region" description="Acidic residues" evidence="1">
    <location>
        <begin position="106"/>
        <end position="130"/>
    </location>
</feature>
<feature type="transmembrane region" description="Helical" evidence="2">
    <location>
        <begin position="24"/>
        <end position="46"/>
    </location>
</feature>
<organism evidence="4 5">
    <name type="scientific">Pallidibacillus thermolactis</name>
    <dbReference type="NCBI Taxonomy" id="251051"/>
    <lineage>
        <taxon>Bacteria</taxon>
        <taxon>Bacillati</taxon>
        <taxon>Bacillota</taxon>
        <taxon>Bacilli</taxon>
        <taxon>Bacillales</taxon>
        <taxon>Bacillaceae</taxon>
        <taxon>Pallidibacillus</taxon>
    </lineage>
</organism>
<comment type="caution">
    <text evidence="4">The sequence shown here is derived from an EMBL/GenBank/DDBJ whole genome shotgun (WGS) entry which is preliminary data.</text>
</comment>
<keyword evidence="5" id="KW-1185">Reference proteome</keyword>
<dbReference type="RefSeq" id="WP_263060667.1">
    <property type="nucleotide sequence ID" value="NZ_JAOUSE010000001.1"/>
</dbReference>
<proteinExistence type="predicted"/>
<evidence type="ECO:0000259" key="3">
    <source>
        <dbReference type="Pfam" id="PF07423"/>
    </source>
</evidence>
<gene>
    <name evidence="4" type="ORF">OEV82_00520</name>
</gene>
<accession>A0ABT2WDR5</accession>
<evidence type="ECO:0000313" key="4">
    <source>
        <dbReference type="EMBL" id="MCU9592934.1"/>
    </source>
</evidence>
<name>A0ABT2WDR5_9BACI</name>
<feature type="compositionally biased region" description="Acidic residues" evidence="1">
    <location>
        <begin position="83"/>
        <end position="97"/>
    </location>
</feature>